<dbReference type="AlphaFoldDB" id="A0A2R4VYM1"/>
<dbReference type="KEGG" id="taci:TDSAC_0278"/>
<dbReference type="GO" id="GO:0019843">
    <property type="term" value="F:rRNA binding"/>
    <property type="evidence" value="ECO:0007669"/>
    <property type="project" value="UniProtKB-UniRule"/>
</dbReference>
<dbReference type="RefSeq" id="WP_108308259.1">
    <property type="nucleotide sequence ID" value="NZ_CP020921.1"/>
</dbReference>
<comment type="similarity">
    <text evidence="1 7 8">Belongs to the bacterial ribosomal protein bL20 family.</text>
</comment>
<evidence type="ECO:0000313" key="10">
    <source>
        <dbReference type="Proteomes" id="UP000244792"/>
    </source>
</evidence>
<dbReference type="SUPFAM" id="SSF74731">
    <property type="entry name" value="Ribosomal protein L20"/>
    <property type="match status" value="1"/>
</dbReference>
<evidence type="ECO:0000256" key="1">
    <source>
        <dbReference type="ARBA" id="ARBA00007698"/>
    </source>
</evidence>
<dbReference type="Gene3D" id="6.10.160.10">
    <property type="match status" value="1"/>
</dbReference>
<protein>
    <recommendedName>
        <fullName evidence="6 7">Large ribosomal subunit protein bL20</fullName>
    </recommendedName>
</protein>
<dbReference type="GO" id="GO:0006412">
    <property type="term" value="P:translation"/>
    <property type="evidence" value="ECO:0007669"/>
    <property type="project" value="InterPro"/>
</dbReference>
<dbReference type="GO" id="GO:0005840">
    <property type="term" value="C:ribosome"/>
    <property type="evidence" value="ECO:0007669"/>
    <property type="project" value="UniProtKB-KW"/>
</dbReference>
<keyword evidence="10" id="KW-1185">Reference proteome</keyword>
<evidence type="ECO:0000256" key="2">
    <source>
        <dbReference type="ARBA" id="ARBA00022730"/>
    </source>
</evidence>
<dbReference type="OrthoDB" id="9808966at2"/>
<dbReference type="InterPro" id="IPR035566">
    <property type="entry name" value="Ribosomal_protein_bL20_C"/>
</dbReference>
<keyword evidence="2 7" id="KW-0699">rRNA-binding</keyword>
<evidence type="ECO:0000256" key="4">
    <source>
        <dbReference type="ARBA" id="ARBA00022980"/>
    </source>
</evidence>
<dbReference type="GO" id="GO:0003735">
    <property type="term" value="F:structural constituent of ribosome"/>
    <property type="evidence" value="ECO:0007669"/>
    <property type="project" value="InterPro"/>
</dbReference>
<organism evidence="9 10">
    <name type="scientific">Thermodesulfobium acidiphilum</name>
    <dbReference type="NCBI Taxonomy" id="1794699"/>
    <lineage>
        <taxon>Bacteria</taxon>
        <taxon>Pseudomonadati</taxon>
        <taxon>Thermodesulfobiota</taxon>
        <taxon>Thermodesulfobiia</taxon>
        <taxon>Thermodesulfobiales</taxon>
        <taxon>Thermodesulfobiaceae</taxon>
        <taxon>Thermodesulfobium</taxon>
    </lineage>
</organism>
<evidence type="ECO:0000256" key="3">
    <source>
        <dbReference type="ARBA" id="ARBA00022884"/>
    </source>
</evidence>
<evidence type="ECO:0000256" key="5">
    <source>
        <dbReference type="ARBA" id="ARBA00023274"/>
    </source>
</evidence>
<keyword evidence="3 7" id="KW-0694">RNA-binding</keyword>
<evidence type="ECO:0000313" key="9">
    <source>
        <dbReference type="EMBL" id="AWB09661.1"/>
    </source>
</evidence>
<dbReference type="GO" id="GO:0000027">
    <property type="term" value="P:ribosomal large subunit assembly"/>
    <property type="evidence" value="ECO:0007669"/>
    <property type="project" value="UniProtKB-UniRule"/>
</dbReference>
<gene>
    <name evidence="7" type="primary">rplT</name>
    <name evidence="9" type="ORF">TDSAC_0278</name>
</gene>
<evidence type="ECO:0000256" key="6">
    <source>
        <dbReference type="ARBA" id="ARBA00035172"/>
    </source>
</evidence>
<dbReference type="NCBIfam" id="TIGR01032">
    <property type="entry name" value="rplT_bact"/>
    <property type="match status" value="1"/>
</dbReference>
<proteinExistence type="inferred from homology"/>
<dbReference type="InterPro" id="IPR005813">
    <property type="entry name" value="Ribosomal_bL20"/>
</dbReference>
<dbReference type="InterPro" id="IPR049946">
    <property type="entry name" value="RIBOSOMAL_L20_CS"/>
</dbReference>
<dbReference type="Gene3D" id="1.10.1900.20">
    <property type="entry name" value="Ribosomal protein L20"/>
    <property type="match status" value="1"/>
</dbReference>
<reference evidence="9 10" key="1">
    <citation type="submission" date="2017-04" db="EMBL/GenBank/DDBJ databases">
        <title>Genomic insights into metabolism of Thermodesulfobium acidiphilum.</title>
        <authorList>
            <person name="Toshchakov S.V."/>
            <person name="Frolov E.N."/>
            <person name="Kublanov I.V."/>
            <person name="Samarov N.I."/>
            <person name="Novikov A."/>
            <person name="Lebedinsky A.V."/>
            <person name="Bonch-Osmolovskaya E.A."/>
            <person name="Chernyh N.A."/>
        </authorList>
    </citation>
    <scope>NUCLEOTIDE SEQUENCE [LARGE SCALE GENOMIC DNA]</scope>
    <source>
        <strain evidence="9 10">3127-1</strain>
    </source>
</reference>
<dbReference type="CDD" id="cd07026">
    <property type="entry name" value="Ribosomal_L20"/>
    <property type="match status" value="1"/>
</dbReference>
<sequence length="115" mass="13790">MRVKGGFVTRRRHKKVLKMTRGFRGSLHRLYRTANQHLLHALKYAFVDRRRKKREFRSLWIVRINAAVREYGLSYSKFMNALKKSGLDMDRKVLAQMALSYPEQFKKVVMKVKEM</sequence>
<dbReference type="Proteomes" id="UP000244792">
    <property type="component" value="Chromosome"/>
</dbReference>
<dbReference type="PRINTS" id="PR00062">
    <property type="entry name" value="RIBOSOMALL20"/>
</dbReference>
<name>A0A2R4VYM1_THEAF</name>
<keyword evidence="4 7" id="KW-0689">Ribosomal protein</keyword>
<dbReference type="Pfam" id="PF00453">
    <property type="entry name" value="Ribosomal_L20"/>
    <property type="match status" value="1"/>
</dbReference>
<dbReference type="PANTHER" id="PTHR10986">
    <property type="entry name" value="39S RIBOSOMAL PROTEIN L20"/>
    <property type="match status" value="1"/>
</dbReference>
<dbReference type="PROSITE" id="PS00937">
    <property type="entry name" value="RIBOSOMAL_L20"/>
    <property type="match status" value="1"/>
</dbReference>
<dbReference type="EMBL" id="CP020921">
    <property type="protein sequence ID" value="AWB09661.1"/>
    <property type="molecule type" value="Genomic_DNA"/>
</dbReference>
<accession>A0A2R4VYM1</accession>
<dbReference type="FunFam" id="1.10.1900.20:FF:000001">
    <property type="entry name" value="50S ribosomal protein L20"/>
    <property type="match status" value="1"/>
</dbReference>
<keyword evidence="5 7" id="KW-0687">Ribonucleoprotein</keyword>
<comment type="function">
    <text evidence="7 8">Binds directly to 23S ribosomal RNA and is necessary for the in vitro assembly process of the 50S ribosomal subunit. It is not involved in the protein synthesizing functions of that subunit.</text>
</comment>
<evidence type="ECO:0000256" key="7">
    <source>
        <dbReference type="HAMAP-Rule" id="MF_00382"/>
    </source>
</evidence>
<dbReference type="GO" id="GO:1990904">
    <property type="term" value="C:ribonucleoprotein complex"/>
    <property type="evidence" value="ECO:0007669"/>
    <property type="project" value="UniProtKB-KW"/>
</dbReference>
<evidence type="ECO:0000256" key="8">
    <source>
        <dbReference type="RuleBase" id="RU000560"/>
    </source>
</evidence>
<dbReference type="HAMAP" id="MF_00382">
    <property type="entry name" value="Ribosomal_bL20"/>
    <property type="match status" value="1"/>
</dbReference>